<dbReference type="PANTHER" id="PTHR43422:SF3">
    <property type="entry name" value="THIAMINE THIAZOLE SYNTHASE"/>
    <property type="match status" value="1"/>
</dbReference>
<evidence type="ECO:0000313" key="1">
    <source>
        <dbReference type="EMBL" id="MDN4075046.1"/>
    </source>
</evidence>
<dbReference type="Gene3D" id="3.50.50.60">
    <property type="entry name" value="FAD/NAD(P)-binding domain"/>
    <property type="match status" value="1"/>
</dbReference>
<proteinExistence type="predicted"/>
<accession>A0ABT8EAU2</accession>
<reference evidence="1" key="1">
    <citation type="submission" date="2023-06" db="EMBL/GenBank/DDBJ databases">
        <title>Draft Genome Sequences of Representative Paenibacillus Polymyxa, Bacillus cereus, Fictibacillus sp., and Brevibacillus agri Strains Isolated from Amazonian Dark Earth.</title>
        <authorList>
            <person name="Pellegrinetti T.A."/>
            <person name="Cunha I.C.M."/>
            <person name="Chaves M.G."/>
            <person name="Freitas A.S."/>
            <person name="Silva A.V.R."/>
            <person name="Tsai S.M."/>
            <person name="Mendes L.W."/>
        </authorList>
    </citation>
    <scope>NUCLEOTIDE SEQUENCE</scope>
    <source>
        <strain evidence="1">CENA-BCM004</strain>
    </source>
</reference>
<dbReference type="SUPFAM" id="SSF51905">
    <property type="entry name" value="FAD/NAD(P)-binding domain"/>
    <property type="match status" value="1"/>
</dbReference>
<evidence type="ECO:0000313" key="2">
    <source>
        <dbReference type="Proteomes" id="UP001168694"/>
    </source>
</evidence>
<sequence>MALRWDSAMVIGGGIAGLLAARVLSDFYGKVIIVEKDALSQKPELRPGTPQAFHPHRITGRGKAVIDRFFPDYEKDLVPHGAPSSLNKTIYQQNQYGTMVGQYPRNDIKFSRPVLEFVIRQRVRKIPNVQFLQKHDVVHLLSSSDRQTITGILGRDRVSNEEREISADLVVDTSGRSSKLPQWLKELGYGVPAPDRMTAAIGYSTRRYKIPSHSLHLAEKWDAIVIAGHPSAGTYHGVFSFIENNVAETLLYRPDGIHPPAEPEAYAKEIARLPSPLISEIVSELEPLANPRSYRVPALFRQHFEQMARWPEGLIVIGDAFCNFDPIFGQGMTVSAMEAEVLHSMLREQRTDPKPHFEQNVLQKIQDVITPAWWLNCIADLQWKGVEYEGSQPLKGMECGKKFMDLYLKRATEEQDWKLYGTYWAVNTLSVSPQCILNPQTVTDVLSACPKGRLWLDELLAEHKKPLEELLDDILPTFHGEVFQPISCIH</sequence>
<dbReference type="RefSeq" id="WP_290401163.1">
    <property type="nucleotide sequence ID" value="NZ_JAUHLN010000004.1"/>
</dbReference>
<comment type="caution">
    <text evidence="1">The sequence shown here is derived from an EMBL/GenBank/DDBJ whole genome shotgun (WGS) entry which is preliminary data.</text>
</comment>
<dbReference type="PANTHER" id="PTHR43422">
    <property type="entry name" value="THIAMINE THIAZOLE SYNTHASE"/>
    <property type="match status" value="1"/>
</dbReference>
<keyword evidence="2" id="KW-1185">Reference proteome</keyword>
<protein>
    <submittedName>
        <fullName evidence="1">FAD dependent oxidoreductase</fullName>
    </submittedName>
</protein>
<gene>
    <name evidence="1" type="ORF">QYF49_18920</name>
</gene>
<dbReference type="InterPro" id="IPR036188">
    <property type="entry name" value="FAD/NAD-bd_sf"/>
</dbReference>
<dbReference type="EMBL" id="JAUHLN010000004">
    <property type="protein sequence ID" value="MDN4075046.1"/>
    <property type="molecule type" value="Genomic_DNA"/>
</dbReference>
<organism evidence="1 2">
    <name type="scientific">Fictibacillus terranigra</name>
    <dbReference type="NCBI Taxonomy" id="3058424"/>
    <lineage>
        <taxon>Bacteria</taxon>
        <taxon>Bacillati</taxon>
        <taxon>Bacillota</taxon>
        <taxon>Bacilli</taxon>
        <taxon>Bacillales</taxon>
        <taxon>Fictibacillaceae</taxon>
        <taxon>Fictibacillus</taxon>
    </lineage>
</organism>
<dbReference type="Gene3D" id="3.30.9.100">
    <property type="match status" value="1"/>
</dbReference>
<dbReference type="Proteomes" id="UP001168694">
    <property type="component" value="Unassembled WGS sequence"/>
</dbReference>
<name>A0ABT8EAU2_9BACL</name>